<dbReference type="EMBL" id="CP000319">
    <property type="protein sequence ID" value="ABE63625.1"/>
    <property type="molecule type" value="Genomic_DNA"/>
</dbReference>
<evidence type="ECO:0000313" key="5">
    <source>
        <dbReference type="EMBL" id="ABE63625.1"/>
    </source>
</evidence>
<dbReference type="OrthoDB" id="7873969at2"/>
<dbReference type="eggNOG" id="COG0582">
    <property type="taxonomic scope" value="Bacteria"/>
</dbReference>
<dbReference type="AlphaFoldDB" id="Q1QJH2"/>
<dbReference type="InterPro" id="IPR002104">
    <property type="entry name" value="Integrase_catalytic"/>
</dbReference>
<evidence type="ECO:0000256" key="2">
    <source>
        <dbReference type="ARBA" id="ARBA00023172"/>
    </source>
</evidence>
<protein>
    <submittedName>
        <fullName evidence="5">Phage integrase</fullName>
    </submittedName>
</protein>
<dbReference type="GO" id="GO:0003677">
    <property type="term" value="F:DNA binding"/>
    <property type="evidence" value="ECO:0007669"/>
    <property type="project" value="UniProtKB-KW"/>
</dbReference>
<feature type="domain" description="Tyr recombinase" evidence="4">
    <location>
        <begin position="164"/>
        <end position="333"/>
    </location>
</feature>
<dbReference type="Gene3D" id="1.10.150.130">
    <property type="match status" value="1"/>
</dbReference>
<dbReference type="HOGENOM" id="CLU_056713_2_0_5"/>
<keyword evidence="1" id="KW-0238">DNA-binding</keyword>
<proteinExistence type="predicted"/>
<dbReference type="InterPro" id="IPR010998">
    <property type="entry name" value="Integrase_recombinase_N"/>
</dbReference>
<dbReference type="GO" id="GO:0015074">
    <property type="term" value="P:DNA integration"/>
    <property type="evidence" value="ECO:0007669"/>
    <property type="project" value="InterPro"/>
</dbReference>
<dbReference type="STRING" id="323097.Nham_2857"/>
<feature type="region of interest" description="Disordered" evidence="3">
    <location>
        <begin position="316"/>
        <end position="359"/>
    </location>
</feature>
<dbReference type="KEGG" id="nha:Nham_2857"/>
<keyword evidence="2" id="KW-0233">DNA recombination</keyword>
<dbReference type="GO" id="GO:0006310">
    <property type="term" value="P:DNA recombination"/>
    <property type="evidence" value="ECO:0007669"/>
    <property type="project" value="UniProtKB-KW"/>
</dbReference>
<organism evidence="5 6">
    <name type="scientific">Nitrobacter hamburgensis (strain DSM 10229 / NCIMB 13809 / X14)</name>
    <dbReference type="NCBI Taxonomy" id="323097"/>
    <lineage>
        <taxon>Bacteria</taxon>
        <taxon>Pseudomonadati</taxon>
        <taxon>Pseudomonadota</taxon>
        <taxon>Alphaproteobacteria</taxon>
        <taxon>Hyphomicrobiales</taxon>
        <taxon>Nitrobacteraceae</taxon>
        <taxon>Nitrobacter</taxon>
    </lineage>
</organism>
<dbReference type="InterPro" id="IPR011010">
    <property type="entry name" value="DNA_brk_join_enz"/>
</dbReference>
<reference evidence="5 6" key="1">
    <citation type="submission" date="2006-03" db="EMBL/GenBank/DDBJ databases">
        <title>Complete sequence of chromosome of Nitrobacter hamburgensis X14.</title>
        <authorList>
            <consortium name="US DOE Joint Genome Institute"/>
            <person name="Copeland A."/>
            <person name="Lucas S."/>
            <person name="Lapidus A."/>
            <person name="Barry K."/>
            <person name="Detter J.C."/>
            <person name="Glavina del Rio T."/>
            <person name="Hammon N."/>
            <person name="Israni S."/>
            <person name="Dalin E."/>
            <person name="Tice H."/>
            <person name="Pitluck S."/>
            <person name="Chain P."/>
            <person name="Malfatti S."/>
            <person name="Shin M."/>
            <person name="Vergez L."/>
            <person name="Schmutz J."/>
            <person name="Larimer F."/>
            <person name="Land M."/>
            <person name="Hauser L."/>
            <person name="Kyrpides N."/>
            <person name="Ivanova N."/>
            <person name="Ward B."/>
            <person name="Arp D."/>
            <person name="Klotz M."/>
            <person name="Stein L."/>
            <person name="O'Mullan G."/>
            <person name="Starkenburg S."/>
            <person name="Sayavedra L."/>
            <person name="Poret-Peterson A.T."/>
            <person name="Gentry M.E."/>
            <person name="Bruce D."/>
            <person name="Richardson P."/>
        </authorList>
    </citation>
    <scope>NUCLEOTIDE SEQUENCE [LARGE SCALE GENOMIC DNA]</scope>
    <source>
        <strain evidence="6">DSM 10229 / NCIMB 13809 / X14</strain>
    </source>
</reference>
<evidence type="ECO:0000259" key="4">
    <source>
        <dbReference type="PROSITE" id="PS51898"/>
    </source>
</evidence>
<accession>Q1QJH2</accession>
<name>Q1QJH2_NITHX</name>
<evidence type="ECO:0000256" key="1">
    <source>
        <dbReference type="ARBA" id="ARBA00023125"/>
    </source>
</evidence>
<feature type="compositionally biased region" description="Basic and acidic residues" evidence="3">
    <location>
        <begin position="316"/>
        <end position="326"/>
    </location>
</feature>
<evidence type="ECO:0000256" key="3">
    <source>
        <dbReference type="SAM" id="MobiDB-lite"/>
    </source>
</evidence>
<evidence type="ECO:0000313" key="6">
    <source>
        <dbReference type="Proteomes" id="UP000001953"/>
    </source>
</evidence>
<dbReference type="Gene3D" id="1.10.443.10">
    <property type="entry name" value="Intergrase catalytic core"/>
    <property type="match status" value="1"/>
</dbReference>
<dbReference type="PROSITE" id="PS51898">
    <property type="entry name" value="TYR_RECOMBINASE"/>
    <property type="match status" value="1"/>
</dbReference>
<dbReference type="Pfam" id="PF00589">
    <property type="entry name" value="Phage_integrase"/>
    <property type="match status" value="1"/>
</dbReference>
<gene>
    <name evidence="5" type="ordered locus">Nham_2857</name>
</gene>
<dbReference type="SUPFAM" id="SSF56349">
    <property type="entry name" value="DNA breaking-rejoining enzymes"/>
    <property type="match status" value="1"/>
</dbReference>
<keyword evidence="6" id="KW-1185">Reference proteome</keyword>
<dbReference type="InterPro" id="IPR013762">
    <property type="entry name" value="Integrase-like_cat_sf"/>
</dbReference>
<sequence length="359" mass="40415">MMRRKLPPNVERNVVKGHVYLSFRVGKGPRIKLPPDPNSDEFRAAYAEAIGKTSQAPTPAKAAERSIGALIIRYLSSTAFKALRNTSKQGYRSRIDQMRKEHGHRSVSGLTKERIQTQILDPLADTPGAALDTLKKLRILIRHARDIEWLNTDPSDGIKRPKSKEIRSWTDSECTAFEKRWKVGTRQRAAYELMLNVGTARADVHRVTWNQFDEDNFEYSRQKTGVEVAMTMAKRCRDAVYALPRKHITVLNTEFGKPFTVDGFSGFMRDAIKAAGLPLDCRPHGLRKTLGRRLADRGVSAHDIMAALGHTTLGEAERYTREADRRRGGRRAGKALDDQTENKTPQTSVVRLGKSQKAV</sequence>
<dbReference type="Proteomes" id="UP000001953">
    <property type="component" value="Chromosome"/>
</dbReference>